<dbReference type="EMBL" id="AONH01000016">
    <property type="protein sequence ID" value="KGM87087.1"/>
    <property type="molecule type" value="Genomic_DNA"/>
</dbReference>
<dbReference type="eggNOG" id="ENOG5030NSR">
    <property type="taxonomic scope" value="Bacteria"/>
</dbReference>
<reference evidence="1 2" key="1">
    <citation type="submission" date="2013-01" db="EMBL/GenBank/DDBJ databases">
        <authorList>
            <person name="Fiebig A."/>
            <person name="Goeker M."/>
            <person name="Klenk H.-P.P."/>
        </authorList>
    </citation>
    <scope>NUCLEOTIDE SEQUENCE [LARGE SCALE GENOMIC DNA]</scope>
    <source>
        <strain evidence="1 2">DSM 17069</strain>
    </source>
</reference>
<sequence>MNLYCCMIDLRQDAKALAFAAALDAWLSHLHHYGTIGRWRLLRRKLNLAADAYGDFLLEIEVDDLAQLDCAFRLTGAQDEVTTVLHDRVHAQIAQARFALYRPFPDAERAERMSLI</sequence>
<dbReference type="OrthoDB" id="7359918at2"/>
<accession>A0A0A0HH06</accession>
<dbReference type="RefSeq" id="WP_037269327.1">
    <property type="nucleotide sequence ID" value="NZ_KN293975.1"/>
</dbReference>
<name>A0A0A0HH06_9RHOB</name>
<protein>
    <submittedName>
        <fullName evidence="1">Uncharacterized protein</fullName>
    </submittedName>
</protein>
<gene>
    <name evidence="1" type="ORF">rosmuc_03390</name>
</gene>
<dbReference type="Pfam" id="PF20319">
    <property type="entry name" value="DUF6614"/>
    <property type="match status" value="1"/>
</dbReference>
<dbReference type="HOGENOM" id="CLU_168921_0_0_5"/>
<dbReference type="STRING" id="215743.ROSMUCSMR3_00712"/>
<dbReference type="Proteomes" id="UP000030021">
    <property type="component" value="Unassembled WGS sequence"/>
</dbReference>
<dbReference type="AlphaFoldDB" id="A0A0A0HH06"/>
<comment type="caution">
    <text evidence="1">The sequence shown here is derived from an EMBL/GenBank/DDBJ whole genome shotgun (WGS) entry which is preliminary data.</text>
</comment>
<proteinExistence type="predicted"/>
<evidence type="ECO:0000313" key="2">
    <source>
        <dbReference type="Proteomes" id="UP000030021"/>
    </source>
</evidence>
<dbReference type="InterPro" id="IPR046722">
    <property type="entry name" value="DUF6614"/>
</dbReference>
<evidence type="ECO:0000313" key="1">
    <source>
        <dbReference type="EMBL" id="KGM87087.1"/>
    </source>
</evidence>
<organism evidence="1 2">
    <name type="scientific">Roseovarius mucosus DSM 17069</name>
    <dbReference type="NCBI Taxonomy" id="1288298"/>
    <lineage>
        <taxon>Bacteria</taxon>
        <taxon>Pseudomonadati</taxon>
        <taxon>Pseudomonadota</taxon>
        <taxon>Alphaproteobacteria</taxon>
        <taxon>Rhodobacterales</taxon>
        <taxon>Roseobacteraceae</taxon>
        <taxon>Roseovarius</taxon>
    </lineage>
</organism>
<dbReference type="PATRIC" id="fig|1288298.3.peg.3397"/>